<reference evidence="4 5" key="1">
    <citation type="submission" date="2018-08" db="EMBL/GenBank/DDBJ databases">
        <title>Thalassotalea euphylliae genome.</title>
        <authorList>
            <person name="Summers S."/>
            <person name="Rice S.A."/>
            <person name="Freckelton M.L."/>
            <person name="Nedved B.T."/>
            <person name="Hadfield M.G."/>
        </authorList>
    </citation>
    <scope>NUCLEOTIDE SEQUENCE [LARGE SCALE GENOMIC DNA]</scope>
    <source>
        <strain evidence="4 5">H1</strain>
    </source>
</reference>
<evidence type="ECO:0000256" key="3">
    <source>
        <dbReference type="SAM" id="SignalP"/>
    </source>
</evidence>
<dbReference type="Pfam" id="PF05593">
    <property type="entry name" value="RHS_repeat"/>
    <property type="match status" value="1"/>
</dbReference>
<feature type="compositionally biased region" description="Gly residues" evidence="1">
    <location>
        <begin position="71"/>
        <end position="82"/>
    </location>
</feature>
<evidence type="ECO:0000256" key="2">
    <source>
        <dbReference type="SAM" id="Phobius"/>
    </source>
</evidence>
<dbReference type="Gene3D" id="2.180.10.10">
    <property type="entry name" value="RHS repeat-associated core"/>
    <property type="match status" value="1"/>
</dbReference>
<dbReference type="NCBIfam" id="TIGR01643">
    <property type="entry name" value="YD_repeat_2x"/>
    <property type="match status" value="1"/>
</dbReference>
<dbReference type="EMBL" id="QUOU01000001">
    <property type="protein sequence ID" value="REL29024.1"/>
    <property type="molecule type" value="Genomic_DNA"/>
</dbReference>
<proteinExistence type="predicted"/>
<dbReference type="InterPro" id="IPR020008">
    <property type="entry name" value="GlyGly_CTERM"/>
</dbReference>
<dbReference type="NCBIfam" id="TIGR03501">
    <property type="entry name" value="GlyGly_CTERM"/>
    <property type="match status" value="1"/>
</dbReference>
<dbReference type="Proteomes" id="UP000256478">
    <property type="component" value="Unassembled WGS sequence"/>
</dbReference>
<feature type="transmembrane region" description="Helical" evidence="2">
    <location>
        <begin position="103"/>
        <end position="120"/>
    </location>
</feature>
<protein>
    <submittedName>
        <fullName evidence="4">GlyGly-CTERM sorting domain-containing protein</fullName>
    </submittedName>
</protein>
<evidence type="ECO:0000256" key="1">
    <source>
        <dbReference type="SAM" id="MobiDB-lite"/>
    </source>
</evidence>
<accession>A0A3E0TX46</accession>
<dbReference type="InterPro" id="IPR031325">
    <property type="entry name" value="RHS_repeat"/>
</dbReference>
<name>A0A3E0TX46_9GAMM</name>
<evidence type="ECO:0000313" key="5">
    <source>
        <dbReference type="Proteomes" id="UP000256478"/>
    </source>
</evidence>
<keyword evidence="2" id="KW-0812">Transmembrane</keyword>
<dbReference type="OrthoDB" id="9816400at2"/>
<keyword evidence="2" id="KW-0472">Membrane</keyword>
<feature type="signal peptide" evidence="3">
    <location>
        <begin position="1"/>
        <end position="26"/>
    </location>
</feature>
<dbReference type="AlphaFoldDB" id="A0A3E0TX46"/>
<feature type="chain" id="PRO_5017818093" evidence="3">
    <location>
        <begin position="27"/>
        <end position="130"/>
    </location>
</feature>
<gene>
    <name evidence="4" type="ORF">DXX93_18690</name>
</gene>
<feature type="region of interest" description="Disordered" evidence="1">
    <location>
        <begin position="61"/>
        <end position="102"/>
    </location>
</feature>
<evidence type="ECO:0000313" key="4">
    <source>
        <dbReference type="EMBL" id="REL29024.1"/>
    </source>
</evidence>
<sequence>MVFWGTRMNKLILCKAILLLSFNTFAVDYKYDNANRITEAAYKDGTVVSYTYDKNGNLLTVTPNKSSSGGQDTGGSNTGGSNTGNTNTAPPETIEPAKQESSGGSFGWITLIIASVLVVIRRKVVVSIKR</sequence>
<dbReference type="InterPro" id="IPR006530">
    <property type="entry name" value="YD"/>
</dbReference>
<comment type="caution">
    <text evidence="4">The sequence shown here is derived from an EMBL/GenBank/DDBJ whole genome shotgun (WGS) entry which is preliminary data.</text>
</comment>
<keyword evidence="2" id="KW-1133">Transmembrane helix</keyword>
<organism evidence="4 5">
    <name type="scientific">Thalassotalea euphylliae</name>
    <dbReference type="NCBI Taxonomy" id="1655234"/>
    <lineage>
        <taxon>Bacteria</taxon>
        <taxon>Pseudomonadati</taxon>
        <taxon>Pseudomonadota</taxon>
        <taxon>Gammaproteobacteria</taxon>
        <taxon>Alteromonadales</taxon>
        <taxon>Colwelliaceae</taxon>
        <taxon>Thalassotalea</taxon>
    </lineage>
</organism>
<keyword evidence="3" id="KW-0732">Signal</keyword>